<dbReference type="PANTHER" id="PTHR40448:SF1">
    <property type="entry name" value="TWO-COMPONENT SENSOR HISTIDINE KINASE"/>
    <property type="match status" value="1"/>
</dbReference>
<reference evidence="11 12" key="1">
    <citation type="submission" date="2023-07" db="EMBL/GenBank/DDBJ databases">
        <title>Paenibacillus sp. JX-17 nov. isolated from soil.</title>
        <authorList>
            <person name="Wan Y."/>
            <person name="Liu B."/>
        </authorList>
    </citation>
    <scope>NUCLEOTIDE SEQUENCE [LARGE SCALE GENOMIC DNA]</scope>
    <source>
        <strain evidence="11 12">JX-17</strain>
    </source>
</reference>
<evidence type="ECO:0000259" key="10">
    <source>
        <dbReference type="PROSITE" id="PS50109"/>
    </source>
</evidence>
<keyword evidence="4" id="KW-0808">Transferase</keyword>
<evidence type="ECO:0000313" key="12">
    <source>
        <dbReference type="Proteomes" id="UP001240171"/>
    </source>
</evidence>
<evidence type="ECO:0000256" key="5">
    <source>
        <dbReference type="ARBA" id="ARBA00022741"/>
    </source>
</evidence>
<dbReference type="InterPro" id="IPR036890">
    <property type="entry name" value="HATPase_C_sf"/>
</dbReference>
<keyword evidence="9" id="KW-0812">Transmembrane</keyword>
<accession>A0ABT9CFD7</accession>
<keyword evidence="12" id="KW-1185">Reference proteome</keyword>
<dbReference type="PROSITE" id="PS50109">
    <property type="entry name" value="HIS_KIN"/>
    <property type="match status" value="1"/>
</dbReference>
<dbReference type="Pfam" id="PF14689">
    <property type="entry name" value="SPOB_a"/>
    <property type="match status" value="1"/>
</dbReference>
<keyword evidence="6" id="KW-0418">Kinase</keyword>
<comment type="catalytic activity">
    <reaction evidence="1">
        <text>ATP + protein L-histidine = ADP + protein N-phospho-L-histidine.</text>
        <dbReference type="EC" id="2.7.13.3"/>
    </reaction>
</comment>
<feature type="transmembrane region" description="Helical" evidence="9">
    <location>
        <begin position="12"/>
        <end position="35"/>
    </location>
</feature>
<dbReference type="EC" id="2.7.13.3" evidence="2"/>
<dbReference type="InterPro" id="IPR005467">
    <property type="entry name" value="His_kinase_dom"/>
</dbReference>
<dbReference type="GO" id="GO:0005524">
    <property type="term" value="F:ATP binding"/>
    <property type="evidence" value="ECO:0007669"/>
    <property type="project" value="UniProtKB-KW"/>
</dbReference>
<evidence type="ECO:0000256" key="6">
    <source>
        <dbReference type="ARBA" id="ARBA00022777"/>
    </source>
</evidence>
<dbReference type="InterPro" id="IPR039506">
    <property type="entry name" value="SPOB_a"/>
</dbReference>
<dbReference type="SUPFAM" id="SSF55890">
    <property type="entry name" value="Sporulation response regulatory protein Spo0B"/>
    <property type="match status" value="1"/>
</dbReference>
<dbReference type="SMART" id="SM00387">
    <property type="entry name" value="HATPase_c"/>
    <property type="match status" value="1"/>
</dbReference>
<evidence type="ECO:0000256" key="9">
    <source>
        <dbReference type="SAM" id="Phobius"/>
    </source>
</evidence>
<organism evidence="11 12">
    <name type="scientific">Paenibacillus lacisoli</name>
    <dbReference type="NCBI Taxonomy" id="3064525"/>
    <lineage>
        <taxon>Bacteria</taxon>
        <taxon>Bacillati</taxon>
        <taxon>Bacillota</taxon>
        <taxon>Bacilli</taxon>
        <taxon>Bacillales</taxon>
        <taxon>Paenibacillaceae</taxon>
        <taxon>Paenibacillus</taxon>
    </lineage>
</organism>
<dbReference type="Proteomes" id="UP001240171">
    <property type="component" value="Unassembled WGS sequence"/>
</dbReference>
<dbReference type="Gene3D" id="1.10.287.130">
    <property type="match status" value="1"/>
</dbReference>
<protein>
    <recommendedName>
        <fullName evidence="2">histidine kinase</fullName>
        <ecNumber evidence="2">2.7.13.3</ecNumber>
    </recommendedName>
</protein>
<dbReference type="InterPro" id="IPR003594">
    <property type="entry name" value="HATPase_dom"/>
</dbReference>
<evidence type="ECO:0000256" key="8">
    <source>
        <dbReference type="ARBA" id="ARBA00023012"/>
    </source>
</evidence>
<dbReference type="InterPro" id="IPR004358">
    <property type="entry name" value="Sig_transdc_His_kin-like_C"/>
</dbReference>
<keyword evidence="3" id="KW-0597">Phosphoprotein</keyword>
<sequence length="577" mass="64998">MNRSQTAHASRAKVTILVVSLMLAVLLVVNTVYYFSARSALIEAQNEKMRLIGDEIKISLELSLKGEKQFEDGLAVYLRAAAVAAQAQLDPDIEKVTNDELKVLSAKIGVDHITLMKREGDDIIGYKSSDPKEIGMSTKDWTNDWFEAFNQLLDGKEVTVKSGLALPHYWSGPLNTSATNMRNVDKWGYYHDGTTNYIIDPYIHDTTFRTYQETTGANAVIRRIIENNQDSHTLEITVFNSPIFLNEKKPNINSGVTWYRDREVLFGSYDYKDREDRSYVRQAVDLGTNTYYETEMNGKPVLKTYMNAQTEYPVVIGLVSDLSGLQSALRVQLVQISVIIGIVTVVLLAAMLAGLAWIRRMTERAARSVQDLYVENIDSLFRSIREQRHDFNNHLTTINLLVALKQYDELEKYTRELSGESRVLGEMININVPALSALIQAKYTQAVEKRITFEHDIMNLKQLELGTVKSTELVRILSNLIDNAFDALLQSDVADKIVRVTGNYEKGRLIFKVFNNGLPIPPELREKIFESGFSTKGDTGHSGLGLSIIRGVLAKYKGSIQLESSEQGTEFRVSIPI</sequence>
<proteinExistence type="predicted"/>
<evidence type="ECO:0000256" key="7">
    <source>
        <dbReference type="ARBA" id="ARBA00022840"/>
    </source>
</evidence>
<dbReference type="EMBL" id="JAUQTB010000003">
    <property type="protein sequence ID" value="MDO7906401.1"/>
    <property type="molecule type" value="Genomic_DNA"/>
</dbReference>
<dbReference type="Gene3D" id="3.30.565.10">
    <property type="entry name" value="Histidine kinase-like ATPase, C-terminal domain"/>
    <property type="match status" value="1"/>
</dbReference>
<keyword evidence="9" id="KW-1133">Transmembrane helix</keyword>
<evidence type="ECO:0000256" key="3">
    <source>
        <dbReference type="ARBA" id="ARBA00022553"/>
    </source>
</evidence>
<dbReference type="SUPFAM" id="SSF55874">
    <property type="entry name" value="ATPase domain of HSP90 chaperone/DNA topoisomerase II/histidine kinase"/>
    <property type="match status" value="1"/>
</dbReference>
<keyword evidence="5" id="KW-0547">Nucleotide-binding</keyword>
<dbReference type="InterPro" id="IPR016120">
    <property type="entry name" value="Sig_transdc_His_kin_SpoOB"/>
</dbReference>
<dbReference type="Pfam" id="PF02518">
    <property type="entry name" value="HATPase_c"/>
    <property type="match status" value="1"/>
</dbReference>
<keyword evidence="8" id="KW-0902">Two-component regulatory system</keyword>
<feature type="domain" description="Histidine kinase" evidence="10">
    <location>
        <begin position="386"/>
        <end position="577"/>
    </location>
</feature>
<feature type="transmembrane region" description="Helical" evidence="9">
    <location>
        <begin position="333"/>
        <end position="358"/>
    </location>
</feature>
<dbReference type="PRINTS" id="PR00344">
    <property type="entry name" value="BCTRLSENSOR"/>
</dbReference>
<keyword evidence="9" id="KW-0472">Membrane</keyword>
<evidence type="ECO:0000256" key="1">
    <source>
        <dbReference type="ARBA" id="ARBA00000085"/>
    </source>
</evidence>
<evidence type="ECO:0000256" key="2">
    <source>
        <dbReference type="ARBA" id="ARBA00012438"/>
    </source>
</evidence>
<keyword evidence="7 11" id="KW-0067">ATP-binding</keyword>
<dbReference type="RefSeq" id="WP_305023595.1">
    <property type="nucleotide sequence ID" value="NZ_JAUQTB010000003.1"/>
</dbReference>
<comment type="caution">
    <text evidence="11">The sequence shown here is derived from an EMBL/GenBank/DDBJ whole genome shotgun (WGS) entry which is preliminary data.</text>
</comment>
<evidence type="ECO:0000256" key="4">
    <source>
        <dbReference type="ARBA" id="ARBA00022679"/>
    </source>
</evidence>
<name>A0ABT9CFD7_9BACL</name>
<dbReference type="PANTHER" id="PTHR40448">
    <property type="entry name" value="TWO-COMPONENT SENSOR HISTIDINE KINASE"/>
    <property type="match status" value="1"/>
</dbReference>
<gene>
    <name evidence="11" type="ORF">Q5741_08220</name>
</gene>
<evidence type="ECO:0000313" key="11">
    <source>
        <dbReference type="EMBL" id="MDO7906401.1"/>
    </source>
</evidence>